<accession>A0A0F9FMX6</accession>
<dbReference type="AlphaFoldDB" id="A0A0F9FMX6"/>
<proteinExistence type="predicted"/>
<organism evidence="1">
    <name type="scientific">marine sediment metagenome</name>
    <dbReference type="NCBI Taxonomy" id="412755"/>
    <lineage>
        <taxon>unclassified sequences</taxon>
        <taxon>metagenomes</taxon>
        <taxon>ecological metagenomes</taxon>
    </lineage>
</organism>
<protein>
    <submittedName>
        <fullName evidence="1">Uncharacterized protein</fullName>
    </submittedName>
</protein>
<sequence length="141" mass="16101">DIPNLVPCGSHPMLDPEYSSHNMRIRHRDVALSRLDKLKLIAKWDVAFQNFRVCLANVKGRLNCGKCEKCVRTMTGLVALGILDKTKAFIENDISADQLSIFNINIRHREPFYMVMLPLLKERGRDDLVDTIYKMIEGKAG</sequence>
<name>A0A0F9FMX6_9ZZZZ</name>
<comment type="caution">
    <text evidence="1">The sequence shown here is derived from an EMBL/GenBank/DDBJ whole genome shotgun (WGS) entry which is preliminary data.</text>
</comment>
<evidence type="ECO:0000313" key="1">
    <source>
        <dbReference type="EMBL" id="KKL79846.1"/>
    </source>
</evidence>
<feature type="non-terminal residue" evidence="1">
    <location>
        <position position="1"/>
    </location>
</feature>
<gene>
    <name evidence="1" type="ORF">LCGC14_2010740</name>
</gene>
<reference evidence="1" key="1">
    <citation type="journal article" date="2015" name="Nature">
        <title>Complex archaea that bridge the gap between prokaryotes and eukaryotes.</title>
        <authorList>
            <person name="Spang A."/>
            <person name="Saw J.H."/>
            <person name="Jorgensen S.L."/>
            <person name="Zaremba-Niedzwiedzka K."/>
            <person name="Martijn J."/>
            <person name="Lind A.E."/>
            <person name="van Eijk R."/>
            <person name="Schleper C."/>
            <person name="Guy L."/>
            <person name="Ettema T.J."/>
        </authorList>
    </citation>
    <scope>NUCLEOTIDE SEQUENCE</scope>
</reference>
<dbReference type="EMBL" id="LAZR01023048">
    <property type="protein sequence ID" value="KKL79846.1"/>
    <property type="molecule type" value="Genomic_DNA"/>
</dbReference>